<dbReference type="Proteomes" id="UP001154312">
    <property type="component" value="Unassembled WGS sequence"/>
</dbReference>
<evidence type="ECO:0000259" key="3">
    <source>
        <dbReference type="Pfam" id="PF12850"/>
    </source>
</evidence>
<feature type="domain" description="Calcineurin-like phosphoesterase" evidence="3">
    <location>
        <begin position="2"/>
        <end position="146"/>
    </location>
</feature>
<dbReference type="Pfam" id="PF12850">
    <property type="entry name" value="Metallophos_2"/>
    <property type="match status" value="1"/>
</dbReference>
<keyword evidence="5" id="KW-1185">Reference proteome</keyword>
<organism evidence="4 5">
    <name type="scientific">Pelotomaculum isophthalicicum JI</name>
    <dbReference type="NCBI Taxonomy" id="947010"/>
    <lineage>
        <taxon>Bacteria</taxon>
        <taxon>Bacillati</taxon>
        <taxon>Bacillota</taxon>
        <taxon>Clostridia</taxon>
        <taxon>Eubacteriales</taxon>
        <taxon>Desulfotomaculaceae</taxon>
        <taxon>Pelotomaculum</taxon>
    </lineage>
</organism>
<evidence type="ECO:0000256" key="2">
    <source>
        <dbReference type="RuleBase" id="RU362039"/>
    </source>
</evidence>
<proteinExistence type="inferred from homology"/>
<evidence type="ECO:0000256" key="1">
    <source>
        <dbReference type="ARBA" id="ARBA00008950"/>
    </source>
</evidence>
<reference evidence="4" key="1">
    <citation type="submission" date="2022-02" db="EMBL/GenBank/DDBJ databases">
        <authorList>
            <person name="Leng L."/>
        </authorList>
    </citation>
    <scope>NUCLEOTIDE SEQUENCE</scope>
    <source>
        <strain evidence="4">JI</strain>
    </source>
</reference>
<dbReference type="InterPro" id="IPR024654">
    <property type="entry name" value="Calcineurin-like_PHP_lpxH"/>
</dbReference>
<dbReference type="Gene3D" id="3.60.21.10">
    <property type="match status" value="1"/>
</dbReference>
<keyword evidence="2" id="KW-0479">Metal-binding</keyword>
<comment type="similarity">
    <text evidence="1 2">Belongs to the metallophosphoesterase superfamily. YfcE family.</text>
</comment>
<name>A0A9X4JU34_9FIRM</name>
<dbReference type="NCBIfam" id="TIGR00040">
    <property type="entry name" value="yfcE"/>
    <property type="match status" value="1"/>
</dbReference>
<dbReference type="SUPFAM" id="SSF56300">
    <property type="entry name" value="Metallo-dependent phosphatases"/>
    <property type="match status" value="1"/>
</dbReference>
<accession>A0A9X4JU34</accession>
<gene>
    <name evidence="4" type="ORF">L7E55_15775</name>
</gene>
<comment type="cofactor">
    <cofactor evidence="2">
        <name>a divalent metal cation</name>
        <dbReference type="ChEBI" id="CHEBI:60240"/>
    </cofactor>
</comment>
<sequence>MVFSDSHGRLTFALQALRSAGRVDLILHAGDHYSDGIKLCAETGIPVKAVRGNCDYGLDGLEEEIVELSGRRILLTHGHLAGVKLPSSRGNLFAAARENEVEAVVFGHTHVAVAEHEGGILLFNPGSIARPMDQERPSYGILEITEEGIIPYIYRI</sequence>
<dbReference type="GO" id="GO:0016787">
    <property type="term" value="F:hydrolase activity"/>
    <property type="evidence" value="ECO:0007669"/>
    <property type="project" value="UniProtKB-UniRule"/>
</dbReference>
<dbReference type="EC" id="3.1.4.-" evidence="2"/>
<dbReference type="EMBL" id="JAKOAV010000043">
    <property type="protein sequence ID" value="MDF9409789.1"/>
    <property type="molecule type" value="Genomic_DNA"/>
</dbReference>
<dbReference type="CDD" id="cd00841">
    <property type="entry name" value="MPP_YfcE"/>
    <property type="match status" value="1"/>
</dbReference>
<dbReference type="AlphaFoldDB" id="A0A9X4JU34"/>
<protein>
    <recommendedName>
        <fullName evidence="2">Phosphoesterase</fullName>
        <ecNumber evidence="2">3.1.4.-</ecNumber>
    </recommendedName>
</protein>
<dbReference type="RefSeq" id="WP_277445323.1">
    <property type="nucleotide sequence ID" value="NZ_JAKOAV010000043.1"/>
</dbReference>
<comment type="caution">
    <text evidence="4">The sequence shown here is derived from an EMBL/GenBank/DDBJ whole genome shotgun (WGS) entry which is preliminary data.</text>
</comment>
<dbReference type="InterPro" id="IPR029052">
    <property type="entry name" value="Metallo-depent_PP-like"/>
</dbReference>
<dbReference type="InterPro" id="IPR041802">
    <property type="entry name" value="MPP_YfcE"/>
</dbReference>
<dbReference type="PANTHER" id="PTHR11124">
    <property type="entry name" value="VACUOLAR SORTING PROTEIN VPS29"/>
    <property type="match status" value="1"/>
</dbReference>
<dbReference type="GO" id="GO:0046872">
    <property type="term" value="F:metal ion binding"/>
    <property type="evidence" value="ECO:0007669"/>
    <property type="project" value="UniProtKB-KW"/>
</dbReference>
<evidence type="ECO:0000313" key="4">
    <source>
        <dbReference type="EMBL" id="MDF9409789.1"/>
    </source>
</evidence>
<evidence type="ECO:0000313" key="5">
    <source>
        <dbReference type="Proteomes" id="UP001154312"/>
    </source>
</evidence>
<dbReference type="InterPro" id="IPR000979">
    <property type="entry name" value="Phosphodiesterase_MJ0936/Vps29"/>
</dbReference>